<evidence type="ECO:0000256" key="7">
    <source>
        <dbReference type="SAM" id="Phobius"/>
    </source>
</evidence>
<gene>
    <name evidence="9" type="ORF">EDC24_1363</name>
</gene>
<keyword evidence="9" id="KW-0808">Transferase</keyword>
<reference evidence="9 10" key="1">
    <citation type="submission" date="2018-11" db="EMBL/GenBank/DDBJ databases">
        <title>Genomic Encyclopedia of Type Strains, Phase IV (KMG-IV): sequencing the most valuable type-strain genomes for metagenomic binning, comparative biology and taxonomic classification.</title>
        <authorList>
            <person name="Goeker M."/>
        </authorList>
    </citation>
    <scope>NUCLEOTIDE SEQUENCE [LARGE SCALE GENOMIC DNA]</scope>
    <source>
        <strain evidence="9 10">DSM 18090</strain>
    </source>
</reference>
<dbReference type="InterPro" id="IPR002656">
    <property type="entry name" value="Acyl_transf_3_dom"/>
</dbReference>
<feature type="transmembrane region" description="Helical" evidence="7">
    <location>
        <begin position="298"/>
        <end position="321"/>
    </location>
</feature>
<feature type="transmembrane region" description="Helical" evidence="7">
    <location>
        <begin position="117"/>
        <end position="135"/>
    </location>
</feature>
<keyword evidence="9" id="KW-0012">Acyltransferase</keyword>
<feature type="transmembrane region" description="Helical" evidence="7">
    <location>
        <begin position="44"/>
        <end position="62"/>
    </location>
</feature>
<dbReference type="AlphaFoldDB" id="A0A3N5CBG3"/>
<evidence type="ECO:0000256" key="3">
    <source>
        <dbReference type="ARBA" id="ARBA00022475"/>
    </source>
</evidence>
<keyword evidence="4 7" id="KW-0812">Transmembrane</keyword>
<comment type="caution">
    <text evidence="9">The sequence shown here is derived from an EMBL/GenBank/DDBJ whole genome shotgun (WGS) entry which is preliminary data.</text>
</comment>
<protein>
    <submittedName>
        <fullName evidence="9">Surface polysaccharide O-acyltransferase-like enzyme</fullName>
    </submittedName>
</protein>
<feature type="transmembrane region" description="Helical" evidence="7">
    <location>
        <begin position="268"/>
        <end position="286"/>
    </location>
</feature>
<dbReference type="Proteomes" id="UP000276443">
    <property type="component" value="Unassembled WGS sequence"/>
</dbReference>
<evidence type="ECO:0000313" key="9">
    <source>
        <dbReference type="EMBL" id="RPF54171.1"/>
    </source>
</evidence>
<evidence type="ECO:0000256" key="2">
    <source>
        <dbReference type="ARBA" id="ARBA00007400"/>
    </source>
</evidence>
<feature type="transmembrane region" description="Helical" evidence="7">
    <location>
        <begin position="204"/>
        <end position="225"/>
    </location>
</feature>
<evidence type="ECO:0000256" key="5">
    <source>
        <dbReference type="ARBA" id="ARBA00022989"/>
    </source>
</evidence>
<evidence type="ECO:0000256" key="6">
    <source>
        <dbReference type="ARBA" id="ARBA00023136"/>
    </source>
</evidence>
<dbReference type="Pfam" id="PF01757">
    <property type="entry name" value="Acyl_transf_3"/>
    <property type="match status" value="1"/>
</dbReference>
<keyword evidence="5 7" id="KW-1133">Transmembrane helix</keyword>
<feature type="transmembrane region" description="Helical" evidence="7">
    <location>
        <begin position="237"/>
        <end position="256"/>
    </location>
</feature>
<comment type="similarity">
    <text evidence="2">Belongs to the acyltransferase 3 family.</text>
</comment>
<dbReference type="GO" id="GO:0009246">
    <property type="term" value="P:enterobacterial common antigen biosynthetic process"/>
    <property type="evidence" value="ECO:0007669"/>
    <property type="project" value="TreeGrafter"/>
</dbReference>
<feature type="transmembrane region" description="Helical" evidence="7">
    <location>
        <begin position="175"/>
        <end position="192"/>
    </location>
</feature>
<evidence type="ECO:0000256" key="4">
    <source>
        <dbReference type="ARBA" id="ARBA00022692"/>
    </source>
</evidence>
<dbReference type="OrthoDB" id="9810469at2"/>
<feature type="transmembrane region" description="Helical" evidence="7">
    <location>
        <begin position="147"/>
        <end position="169"/>
    </location>
</feature>
<dbReference type="PANTHER" id="PTHR40074">
    <property type="entry name" value="O-ACETYLTRANSFERASE WECH"/>
    <property type="match status" value="1"/>
</dbReference>
<comment type="subcellular location">
    <subcellularLocation>
        <location evidence="1">Cell membrane</location>
        <topology evidence="1">Multi-pass membrane protein</topology>
    </subcellularLocation>
</comment>
<feature type="domain" description="Acyltransferase 3" evidence="8">
    <location>
        <begin position="7"/>
        <end position="316"/>
    </location>
</feature>
<name>A0A3N5CBG3_9BACI</name>
<feature type="transmembrane region" description="Helical" evidence="7">
    <location>
        <begin position="74"/>
        <end position="92"/>
    </location>
</feature>
<dbReference type="GO" id="GO:0016413">
    <property type="term" value="F:O-acetyltransferase activity"/>
    <property type="evidence" value="ECO:0007669"/>
    <property type="project" value="TreeGrafter"/>
</dbReference>
<dbReference type="PANTHER" id="PTHR40074:SF2">
    <property type="entry name" value="O-ACETYLTRANSFERASE WECH"/>
    <property type="match status" value="1"/>
</dbReference>
<evidence type="ECO:0000313" key="10">
    <source>
        <dbReference type="Proteomes" id="UP000276443"/>
    </source>
</evidence>
<sequence>MIHYAMNLRALAIFGVLLIHVSMKFVFGEVGTYQWWVGNVFDSLARWSVPIFFMLSGMLLLDKNETYREILSKRVIMLLIPLIVWTVLFSFWESRFTFTDVSVKEILVNLFENDTKYHLWYLYAIIGLYLALPLFKSVIKLVDKRDLYLFVLISFTISAIVTAISKIYGLQVASGFEYMLGYGSYLLLGYILANKDFNLRQEYLVYGISFVALLTTMIGTWYFSLIQDGVVEVFYDYLSLTTPIIAMGVFLAVKRFGNKKPSPIIKLLAKYSFGIYLIHPIFIDLFDRLFSDTMVEQLPVIYMIIVVGLTALLSLVSTLLFKKIPLIKRIV</sequence>
<keyword evidence="6 7" id="KW-0472">Membrane</keyword>
<evidence type="ECO:0000259" key="8">
    <source>
        <dbReference type="Pfam" id="PF01757"/>
    </source>
</evidence>
<accession>A0A3N5CBG3</accession>
<organism evidence="9 10">
    <name type="scientific">Aquisalibacillus elongatus</name>
    <dbReference type="NCBI Taxonomy" id="485577"/>
    <lineage>
        <taxon>Bacteria</taxon>
        <taxon>Bacillati</taxon>
        <taxon>Bacillota</taxon>
        <taxon>Bacilli</taxon>
        <taxon>Bacillales</taxon>
        <taxon>Bacillaceae</taxon>
        <taxon>Aquisalibacillus</taxon>
    </lineage>
</organism>
<dbReference type="EMBL" id="RKRF01000008">
    <property type="protein sequence ID" value="RPF54171.1"/>
    <property type="molecule type" value="Genomic_DNA"/>
</dbReference>
<proteinExistence type="inferred from homology"/>
<evidence type="ECO:0000256" key="1">
    <source>
        <dbReference type="ARBA" id="ARBA00004651"/>
    </source>
</evidence>
<keyword evidence="10" id="KW-1185">Reference proteome</keyword>
<keyword evidence="3" id="KW-1003">Cell membrane</keyword>
<dbReference type="RefSeq" id="WP_124220941.1">
    <property type="nucleotide sequence ID" value="NZ_RKRF01000008.1"/>
</dbReference>
<dbReference type="GO" id="GO:0005886">
    <property type="term" value="C:plasma membrane"/>
    <property type="evidence" value="ECO:0007669"/>
    <property type="project" value="UniProtKB-SubCell"/>
</dbReference>